<protein>
    <submittedName>
        <fullName evidence="3">Aldolase</fullName>
    </submittedName>
</protein>
<dbReference type="Proteomes" id="UP000077405">
    <property type="component" value="Chromosome"/>
</dbReference>
<keyword evidence="4" id="KW-1185">Reference proteome</keyword>
<dbReference type="InterPro" id="IPR027417">
    <property type="entry name" value="P-loop_NTPase"/>
</dbReference>
<accession>A0A168Y9X2</accession>
<evidence type="ECO:0000256" key="1">
    <source>
        <dbReference type="SAM" id="MobiDB-lite"/>
    </source>
</evidence>
<proteinExistence type="predicted"/>
<dbReference type="GO" id="GO:0005524">
    <property type="term" value="F:ATP binding"/>
    <property type="evidence" value="ECO:0007669"/>
    <property type="project" value="InterPro"/>
</dbReference>
<dbReference type="CDD" id="cd01918">
    <property type="entry name" value="HprK_C"/>
    <property type="match status" value="1"/>
</dbReference>
<reference evidence="3 4" key="1">
    <citation type="journal article" date="2013" name="Int. J. Syst. Evol. Microbiol.">
        <title>Azospirillum humicireducens sp. nov., a nitrogen-fixing bacterium isolated from a microbial fuel cell.</title>
        <authorList>
            <person name="Zhou S."/>
            <person name="Han L."/>
            <person name="Wang Y."/>
            <person name="Yang G."/>
            <person name="Zhuang L."/>
            <person name="Hu P."/>
        </authorList>
    </citation>
    <scope>NUCLEOTIDE SEQUENCE [LARGE SCALE GENOMIC DNA]</scope>
    <source>
        <strain evidence="3 4">SgZ-5</strain>
    </source>
</reference>
<name>A0A168Y9X2_9PROT</name>
<organism evidence="3 4">
    <name type="scientific">Azospirillum humicireducens</name>
    <dbReference type="NCBI Taxonomy" id="1226968"/>
    <lineage>
        <taxon>Bacteria</taxon>
        <taxon>Pseudomonadati</taxon>
        <taxon>Pseudomonadota</taxon>
        <taxon>Alphaproteobacteria</taxon>
        <taxon>Rhodospirillales</taxon>
        <taxon>Azospirillaceae</taxon>
        <taxon>Azospirillum</taxon>
    </lineage>
</organism>
<dbReference type="InterPro" id="IPR011104">
    <property type="entry name" value="Hpr_kin/Pase_C"/>
</dbReference>
<dbReference type="SUPFAM" id="SSF53795">
    <property type="entry name" value="PEP carboxykinase-like"/>
    <property type="match status" value="1"/>
</dbReference>
<dbReference type="RefSeq" id="WP_063635588.1">
    <property type="nucleotide sequence ID" value="NZ_CP015285.1"/>
</dbReference>
<dbReference type="GO" id="GO:0006109">
    <property type="term" value="P:regulation of carbohydrate metabolic process"/>
    <property type="evidence" value="ECO:0007669"/>
    <property type="project" value="InterPro"/>
</dbReference>
<dbReference type="AlphaFoldDB" id="A0A168Y9X2"/>
<dbReference type="Gene3D" id="3.40.50.300">
    <property type="entry name" value="P-loop containing nucleotide triphosphate hydrolases"/>
    <property type="match status" value="1"/>
</dbReference>
<evidence type="ECO:0000313" key="3">
    <source>
        <dbReference type="EMBL" id="ANC92537.1"/>
    </source>
</evidence>
<feature type="region of interest" description="Disordered" evidence="1">
    <location>
        <begin position="146"/>
        <end position="167"/>
    </location>
</feature>
<feature type="domain" description="HPr kinase/phosphorylase C-terminal" evidence="2">
    <location>
        <begin position="3"/>
        <end position="115"/>
    </location>
</feature>
<dbReference type="OrthoDB" id="8326226at2"/>
<evidence type="ECO:0000259" key="2">
    <source>
        <dbReference type="Pfam" id="PF07475"/>
    </source>
</evidence>
<dbReference type="KEGG" id="ahu:A6A40_11870"/>
<evidence type="ECO:0000313" key="4">
    <source>
        <dbReference type="Proteomes" id="UP000077405"/>
    </source>
</evidence>
<dbReference type="EMBL" id="CP015285">
    <property type="protein sequence ID" value="ANC92537.1"/>
    <property type="molecule type" value="Genomic_DNA"/>
</dbReference>
<dbReference type="Pfam" id="PF07475">
    <property type="entry name" value="Hpr_kinase_C"/>
    <property type="match status" value="1"/>
</dbReference>
<dbReference type="GO" id="GO:0000155">
    <property type="term" value="F:phosphorelay sensor kinase activity"/>
    <property type="evidence" value="ECO:0007669"/>
    <property type="project" value="InterPro"/>
</dbReference>
<sequence>MVTIHGTCVLLSDIGVLLRGESGRGKSDLALRLIDGGARLVSDDRVALRAGSGRLTASAPPALAGLLEVRGVGILPVPSAVSADVALIVDLVPRDEVERLPQAETEMLMGIALPRLGLHAFDASTPAKIRLAAACLRGGRLERVPAGLSVQPGPGHSVQIQPGPVAP</sequence>
<dbReference type="PANTHER" id="PTHR30305:SF1">
    <property type="entry name" value="HPR KINASE_PHOSPHORYLASE"/>
    <property type="match status" value="1"/>
</dbReference>
<dbReference type="STRING" id="1226968.A6A40_11870"/>
<gene>
    <name evidence="3" type="ORF">A6A40_11870</name>
</gene>
<dbReference type="PANTHER" id="PTHR30305">
    <property type="entry name" value="PROTEIN YJDM-RELATED"/>
    <property type="match status" value="1"/>
</dbReference>